<dbReference type="PANTHER" id="PTHR10381:SF15">
    <property type="entry name" value="CHLOROPLASTIC ATP-DEPENDENT CLP PROTEASE PROTEOLYTIC SUBUNIT 1"/>
    <property type="match status" value="1"/>
</dbReference>
<dbReference type="GO" id="GO:0009368">
    <property type="term" value="C:endopeptidase Clp complex"/>
    <property type="evidence" value="ECO:0007669"/>
    <property type="project" value="TreeGrafter"/>
</dbReference>
<dbReference type="InterPro" id="IPR001907">
    <property type="entry name" value="ClpP"/>
</dbReference>
<evidence type="ECO:0000256" key="6">
    <source>
        <dbReference type="ARBA" id="ARBA00034021"/>
    </source>
</evidence>
<comment type="similarity">
    <text evidence="1 7 11">Belongs to the peptidase S14 family.</text>
</comment>
<dbReference type="InterPro" id="IPR033135">
    <property type="entry name" value="ClpP_His_AS"/>
</dbReference>
<comment type="catalytic activity">
    <reaction evidence="6 7 9">
        <text>Hydrolysis of proteins to small peptides in the presence of ATP and magnesium. alpha-casein is the usual test substrate. In the absence of ATP, only oligopeptides shorter than five residues are hydrolyzed (such as succinyl-Leu-Tyr-|-NHMec, and Leu-Tyr-Leu-|-Tyr-Trp, in which cleavage of the -Tyr-|-Leu- and -Tyr-|-Trp bonds also occurs).</text>
        <dbReference type="EC" id="3.4.21.92"/>
    </reaction>
</comment>
<dbReference type="CDD" id="cd07017">
    <property type="entry name" value="S14_ClpP_2"/>
    <property type="match status" value="1"/>
</dbReference>
<evidence type="ECO:0000256" key="4">
    <source>
        <dbReference type="ARBA" id="ARBA00022801"/>
    </source>
</evidence>
<dbReference type="GO" id="GO:0004176">
    <property type="term" value="F:ATP-dependent peptidase activity"/>
    <property type="evidence" value="ECO:0007669"/>
    <property type="project" value="InterPro"/>
</dbReference>
<dbReference type="EC" id="3.4.21.92" evidence="7 10"/>
<evidence type="ECO:0000256" key="1">
    <source>
        <dbReference type="ARBA" id="ARBA00007039"/>
    </source>
</evidence>
<evidence type="ECO:0000256" key="11">
    <source>
        <dbReference type="RuleBase" id="RU003567"/>
    </source>
</evidence>
<organism evidence="12">
    <name type="scientific">prasinophyte sp. MBIC10622</name>
    <dbReference type="NCBI Taxonomy" id="156113"/>
    <lineage>
        <taxon>Eukaryota</taxon>
        <taxon>Viridiplantae</taxon>
        <taxon>Chlorophyta</taxon>
    </lineage>
</organism>
<evidence type="ECO:0000256" key="3">
    <source>
        <dbReference type="ARBA" id="ARBA00022670"/>
    </source>
</evidence>
<dbReference type="InterPro" id="IPR023562">
    <property type="entry name" value="ClpP/TepA"/>
</dbReference>
<dbReference type="PANTHER" id="PTHR10381">
    <property type="entry name" value="ATP-DEPENDENT CLP PROTEASE PROTEOLYTIC SUBUNIT"/>
    <property type="match status" value="1"/>
</dbReference>
<dbReference type="GO" id="GO:0004252">
    <property type="term" value="F:serine-type endopeptidase activity"/>
    <property type="evidence" value="ECO:0007669"/>
    <property type="project" value="UniProtKB-UniRule"/>
</dbReference>
<dbReference type="SUPFAM" id="SSF52096">
    <property type="entry name" value="ClpP/crotonase"/>
    <property type="match status" value="1"/>
</dbReference>
<keyword evidence="3 7" id="KW-0645">Protease</keyword>
<evidence type="ECO:0000256" key="5">
    <source>
        <dbReference type="ARBA" id="ARBA00022825"/>
    </source>
</evidence>
<evidence type="ECO:0000256" key="9">
    <source>
        <dbReference type="PROSITE-ProRule" id="PRU10086"/>
    </source>
</evidence>
<evidence type="ECO:0000256" key="7">
    <source>
        <dbReference type="HAMAP-Rule" id="MF_00444"/>
    </source>
</evidence>
<keyword evidence="2 12" id="KW-0934">Plastid</keyword>
<geneLocation type="chloroplast" evidence="12"/>
<dbReference type="PROSITE" id="PS00382">
    <property type="entry name" value="CLP_PROTEASE_HIS"/>
    <property type="match status" value="1"/>
</dbReference>
<proteinExistence type="inferred from homology"/>
<keyword evidence="4 7" id="KW-0378">Hydrolase</keyword>
<comment type="function">
    <text evidence="7">Cleaves peptides in various proteins in a process that requires ATP hydrolysis. Has a chymotrypsin-like activity. Plays a major role in the degradation of misfolded proteins.</text>
</comment>
<dbReference type="InterPro" id="IPR029045">
    <property type="entry name" value="ClpP/crotonase-like_dom_sf"/>
</dbReference>
<dbReference type="GO" id="GO:0051117">
    <property type="term" value="F:ATPase binding"/>
    <property type="evidence" value="ECO:0007669"/>
    <property type="project" value="TreeGrafter"/>
</dbReference>
<accession>A0A088CKF3</accession>
<evidence type="ECO:0000313" key="12">
    <source>
        <dbReference type="EMBL" id="AID67832.1"/>
    </source>
</evidence>
<dbReference type="AlphaFoldDB" id="A0A088CKF3"/>
<dbReference type="InterPro" id="IPR018215">
    <property type="entry name" value="ClpP_Ser_AS"/>
</dbReference>
<dbReference type="GO" id="GO:0009570">
    <property type="term" value="C:chloroplast stroma"/>
    <property type="evidence" value="ECO:0007669"/>
    <property type="project" value="UniProtKB-SubCell"/>
</dbReference>
<comment type="subcellular location">
    <subcellularLocation>
        <location evidence="7">Plastid</location>
        <location evidence="7">Chloroplast stroma</location>
    </subcellularLocation>
</comment>
<dbReference type="Pfam" id="PF00574">
    <property type="entry name" value="CLP_protease"/>
    <property type="match status" value="1"/>
</dbReference>
<dbReference type="GO" id="GO:0006515">
    <property type="term" value="P:protein quality control for misfolded or incompletely synthesized proteins"/>
    <property type="evidence" value="ECO:0007669"/>
    <property type="project" value="TreeGrafter"/>
</dbReference>
<evidence type="ECO:0000256" key="2">
    <source>
        <dbReference type="ARBA" id="ARBA00022640"/>
    </source>
</evidence>
<evidence type="ECO:0000256" key="8">
    <source>
        <dbReference type="PROSITE-ProRule" id="PRU10085"/>
    </source>
</evidence>
<protein>
    <recommendedName>
        <fullName evidence="7 11">ATP-dependent Clp protease proteolytic subunit</fullName>
        <ecNumber evidence="7 10">3.4.21.92</ecNumber>
    </recommendedName>
    <alternativeName>
        <fullName evidence="7">Endopeptidase Clp</fullName>
    </alternativeName>
</protein>
<dbReference type="NCBIfam" id="NF001368">
    <property type="entry name" value="PRK00277.1"/>
    <property type="match status" value="1"/>
</dbReference>
<sequence>MPIGLPKVSYRLPGEPTAQWVDIYNRLYRERILFLGQVIEDELANQLVGIMLYLNSEDDSKELYLYVNSPGGSVSAGFAIYDTMQHVNASVATICVGYAASMASFILTGGEIGQRIALPHSRIMIHQPVGGSQGQAAEVRLEVQEVLRLRQQIGRIYANRTGQPLTVIAQDLDRDRYLSAQSARAYGLIDQVVLQTKKLELEA</sequence>
<gene>
    <name evidence="7 12" type="primary">clpP</name>
</gene>
<evidence type="ECO:0000256" key="10">
    <source>
        <dbReference type="RuleBase" id="RU000549"/>
    </source>
</evidence>
<dbReference type="EMBL" id="KJ746602">
    <property type="protein sequence ID" value="AID67832.1"/>
    <property type="molecule type" value="Genomic_DNA"/>
</dbReference>
<keyword evidence="12" id="KW-0150">Chloroplast</keyword>
<keyword evidence="5 7" id="KW-0720">Serine protease</keyword>
<dbReference type="HAMAP" id="MF_00444">
    <property type="entry name" value="ClpP"/>
    <property type="match status" value="1"/>
</dbReference>
<dbReference type="PROSITE" id="PS00381">
    <property type="entry name" value="CLP_PROTEASE_SER"/>
    <property type="match status" value="1"/>
</dbReference>
<reference evidence="12" key="1">
    <citation type="journal article" date="2014" name="BMC Genomics">
        <title>Six newly sequenced chloroplast genomes from prasinophyte green algae provide insights into the relationships among prasinophyte lineages and the diversity of streamlined genome architecture in picoplanktonic species.</title>
        <authorList>
            <person name="Lemieux C."/>
            <person name="Otis C."/>
            <person name="Turmel M."/>
        </authorList>
    </citation>
    <scope>NUCLEOTIDE SEQUENCE</scope>
</reference>
<feature type="active site" evidence="7 9">
    <location>
        <position position="126"/>
    </location>
</feature>
<dbReference type="Gene3D" id="3.90.226.10">
    <property type="entry name" value="2-enoyl-CoA Hydratase, Chain A, domain 1"/>
    <property type="match status" value="1"/>
</dbReference>
<dbReference type="PRINTS" id="PR00127">
    <property type="entry name" value="CLPPROTEASEP"/>
</dbReference>
<feature type="active site" evidence="8">
    <location>
        <position position="101"/>
    </location>
</feature>
<comment type="subunit">
    <text evidence="7">Component of the chloroplastic Clp protease core complex.</text>
</comment>
<feature type="active site" description="Nucleophile" evidence="7">
    <location>
        <position position="101"/>
    </location>
</feature>
<name>A0A088CKF3_9CHLO</name>